<reference evidence="6 7" key="1">
    <citation type="journal article" date="2014" name="Nature">
        <title>The genome of the recently domesticated crop plant sugar beet (Beta vulgaris).</title>
        <authorList>
            <person name="Dohm J.C."/>
            <person name="Minoche A.E."/>
            <person name="Holtgrawe D."/>
            <person name="Capella-Gutierrez S."/>
            <person name="Zakrzewski F."/>
            <person name="Tafer H."/>
            <person name="Rupp O."/>
            <person name="Sorensen T.R."/>
            <person name="Stracke R."/>
            <person name="Reinhardt R."/>
            <person name="Goesmann A."/>
            <person name="Kraft T."/>
            <person name="Schulz B."/>
            <person name="Stadler P.F."/>
            <person name="Schmidt T."/>
            <person name="Gabaldon T."/>
            <person name="Lehrach H."/>
            <person name="Weisshaar B."/>
            <person name="Himmelbauer H."/>
        </authorList>
    </citation>
    <scope>NUCLEOTIDE SEQUENCE [LARGE SCALE GENOMIC DNA]</scope>
    <source>
        <tissue evidence="6">Taproot</tissue>
    </source>
</reference>
<dbReference type="AlphaFoldDB" id="A0A0J8DU57"/>
<keyword evidence="1" id="KW-0547">Nucleotide-binding</keyword>
<evidence type="ECO:0000313" key="6">
    <source>
        <dbReference type="EMBL" id="KMS94350.1"/>
    </source>
</evidence>
<evidence type="ECO:0000256" key="2">
    <source>
        <dbReference type="ARBA" id="ARBA00022801"/>
    </source>
</evidence>
<gene>
    <name evidence="6" type="ORF">BVRB_022290</name>
</gene>
<dbReference type="GO" id="GO:0016787">
    <property type="term" value="F:hydrolase activity"/>
    <property type="evidence" value="ECO:0007669"/>
    <property type="project" value="UniProtKB-KW"/>
</dbReference>
<sequence>LNLFKIELKNRLRLLRKLLYVDSQGLVLQKGRIACEIDSLDEIVSTELIVDGIFQDLDPAQTAALVSCLQLDQEKRGPSVPKEIENQFGKEIRFTVLRVLSQDSASLKSTARNVAELTAECDMPVNVEDYVNQFSGTMAAIVLDWCRGTSFSELCGKYKTVFEGSIIRNLRRLQEVSFIQIPVLAS</sequence>
<keyword evidence="2" id="KW-0378">Hydrolase</keyword>
<evidence type="ECO:0000259" key="5">
    <source>
        <dbReference type="SMART" id="SM01142"/>
    </source>
</evidence>
<dbReference type="InterPro" id="IPR050699">
    <property type="entry name" value="RNA-DNA_Helicase"/>
</dbReference>
<dbReference type="PANTHER" id="PTHR12131:SF7">
    <property type="entry name" value="EXOSOME RNA HELICASE MTR4"/>
    <property type="match status" value="1"/>
</dbReference>
<feature type="non-terminal residue" evidence="6">
    <location>
        <position position="1"/>
    </location>
</feature>
<dbReference type="SMART" id="SM01142">
    <property type="entry name" value="DSHCT"/>
    <property type="match status" value="1"/>
</dbReference>
<dbReference type="OrthoDB" id="64767at2759"/>
<keyword evidence="7" id="KW-1185">Reference proteome</keyword>
<dbReference type="Proteomes" id="UP000035740">
    <property type="component" value="Unassembled WGS sequence"/>
</dbReference>
<dbReference type="InterPro" id="IPR012961">
    <property type="entry name" value="Ski2/MTR4_C"/>
</dbReference>
<dbReference type="PANTHER" id="PTHR12131">
    <property type="entry name" value="ATP-DEPENDENT RNA AND DNA HELICASE"/>
    <property type="match status" value="1"/>
</dbReference>
<dbReference type="GO" id="GO:0005524">
    <property type="term" value="F:ATP binding"/>
    <property type="evidence" value="ECO:0007669"/>
    <property type="project" value="UniProtKB-KW"/>
</dbReference>
<dbReference type="Gene3D" id="1.10.3380.30">
    <property type="match status" value="1"/>
</dbReference>
<accession>A0A0J8DU57</accession>
<keyword evidence="3" id="KW-0347">Helicase</keyword>
<dbReference type="GO" id="GO:0004386">
    <property type="term" value="F:helicase activity"/>
    <property type="evidence" value="ECO:0007669"/>
    <property type="project" value="UniProtKB-KW"/>
</dbReference>
<dbReference type="GO" id="GO:0000460">
    <property type="term" value="P:maturation of 5.8S rRNA"/>
    <property type="evidence" value="ECO:0007669"/>
    <property type="project" value="TreeGrafter"/>
</dbReference>
<evidence type="ECO:0000256" key="1">
    <source>
        <dbReference type="ARBA" id="ARBA00022741"/>
    </source>
</evidence>
<organism evidence="6 7">
    <name type="scientific">Beta vulgaris subsp. vulgaris</name>
    <name type="common">Beet</name>
    <dbReference type="NCBI Taxonomy" id="3555"/>
    <lineage>
        <taxon>Eukaryota</taxon>
        <taxon>Viridiplantae</taxon>
        <taxon>Streptophyta</taxon>
        <taxon>Embryophyta</taxon>
        <taxon>Tracheophyta</taxon>
        <taxon>Spermatophyta</taxon>
        <taxon>Magnoliopsida</taxon>
        <taxon>eudicotyledons</taxon>
        <taxon>Gunneridae</taxon>
        <taxon>Pentapetalae</taxon>
        <taxon>Caryophyllales</taxon>
        <taxon>Chenopodiaceae</taxon>
        <taxon>Betoideae</taxon>
        <taxon>Beta</taxon>
    </lineage>
</organism>
<dbReference type="EMBL" id="KQ094118">
    <property type="protein sequence ID" value="KMS94350.1"/>
    <property type="molecule type" value="Genomic_DNA"/>
</dbReference>
<protein>
    <recommendedName>
        <fullName evidence="5">ATP-dependent RNA helicase Ski2/MTR4 C-terminal domain-containing protein</fullName>
    </recommendedName>
</protein>
<proteinExistence type="predicted"/>
<feature type="domain" description="ATP-dependent RNA helicase Ski2/MTR4 C-terminal" evidence="5">
    <location>
        <begin position="22"/>
        <end position="186"/>
    </location>
</feature>
<dbReference type="eggNOG" id="KOG0948">
    <property type="taxonomic scope" value="Eukaryota"/>
</dbReference>
<evidence type="ECO:0000313" key="7">
    <source>
        <dbReference type="Proteomes" id="UP000035740"/>
    </source>
</evidence>
<evidence type="ECO:0000256" key="4">
    <source>
        <dbReference type="ARBA" id="ARBA00022840"/>
    </source>
</evidence>
<dbReference type="Pfam" id="PF08148">
    <property type="entry name" value="DSHCT"/>
    <property type="match status" value="1"/>
</dbReference>
<dbReference type="GO" id="GO:0005634">
    <property type="term" value="C:nucleus"/>
    <property type="evidence" value="ECO:0007669"/>
    <property type="project" value="TreeGrafter"/>
</dbReference>
<name>A0A0J8DU57_BETVV</name>
<evidence type="ECO:0000256" key="3">
    <source>
        <dbReference type="ARBA" id="ARBA00022806"/>
    </source>
</evidence>
<keyword evidence="4" id="KW-0067">ATP-binding</keyword>